<protein>
    <recommendedName>
        <fullName evidence="3">DUF3793 domain-containing protein</fullName>
    </recommendedName>
</protein>
<dbReference type="Proteomes" id="UP000179284">
    <property type="component" value="Chromosome I"/>
</dbReference>
<organism evidence="1 2">
    <name type="scientific">Butyrivibrio hungatei</name>
    <dbReference type="NCBI Taxonomy" id="185008"/>
    <lineage>
        <taxon>Bacteria</taxon>
        <taxon>Bacillati</taxon>
        <taxon>Bacillota</taxon>
        <taxon>Clostridia</taxon>
        <taxon>Lachnospirales</taxon>
        <taxon>Lachnospiraceae</taxon>
        <taxon>Butyrivibrio</taxon>
    </lineage>
</organism>
<accession>A0A1D9P2E4</accession>
<dbReference type="Pfam" id="PF12672">
    <property type="entry name" value="DUF3793"/>
    <property type="match status" value="1"/>
</dbReference>
<dbReference type="OrthoDB" id="5393676at2"/>
<dbReference type="EMBL" id="CP017831">
    <property type="protein sequence ID" value="AOZ96778.1"/>
    <property type="molecule type" value="Genomic_DNA"/>
</dbReference>
<dbReference type="KEGG" id="bhu:bhn_I1745"/>
<evidence type="ECO:0000313" key="1">
    <source>
        <dbReference type="EMBL" id="AOZ96778.1"/>
    </source>
</evidence>
<evidence type="ECO:0008006" key="3">
    <source>
        <dbReference type="Google" id="ProtNLM"/>
    </source>
</evidence>
<sequence>MGDQLVVSLCSPTLAGLKTGNLFNVDMDDRQKFIQEVREFNQRLCKKGLRMIPVKYTKDHALIYLYRPSFLKRDFANEEVCQILKEKGYSCTNADLCVAELARHLNEDQDFPHEIGLFLGYPVKDVKGFMNSSAEGVMYTGFWKVYGDKESALKTFDRYKKCTEIYSDAHRKGATLEELAVVC</sequence>
<proteinExistence type="predicted"/>
<reference evidence="2" key="1">
    <citation type="submission" date="2016-10" db="EMBL/GenBank/DDBJ databases">
        <title>The complete genome sequence of the rumen bacterium Butyrivibrio hungatei MB2003.</title>
        <authorList>
            <person name="Palevich N."/>
            <person name="Kelly W.J."/>
            <person name="Leahy S.C."/>
            <person name="Altermann E."/>
            <person name="Rakonjac J."/>
            <person name="Attwood G.T."/>
        </authorList>
    </citation>
    <scope>NUCLEOTIDE SEQUENCE [LARGE SCALE GENOMIC DNA]</scope>
    <source>
        <strain evidence="2">MB2003</strain>
    </source>
</reference>
<dbReference type="RefSeq" id="WP_071176440.1">
    <property type="nucleotide sequence ID" value="NZ_CP017831.1"/>
</dbReference>
<dbReference type="AlphaFoldDB" id="A0A1D9P2E4"/>
<gene>
    <name evidence="1" type="ORF">bhn_I1745</name>
</gene>
<keyword evidence="2" id="KW-1185">Reference proteome</keyword>
<evidence type="ECO:0000313" key="2">
    <source>
        <dbReference type="Proteomes" id="UP000179284"/>
    </source>
</evidence>
<dbReference type="InterPro" id="IPR024523">
    <property type="entry name" value="DUF3793"/>
</dbReference>
<name>A0A1D9P2E4_9FIRM</name>